<dbReference type="Gene3D" id="3.30.70.270">
    <property type="match status" value="1"/>
</dbReference>
<protein>
    <submittedName>
        <fullName evidence="9">AcsA2 protein</fullName>
    </submittedName>
</protein>
<dbReference type="SUPFAM" id="SSF51735">
    <property type="entry name" value="NAD(P)-binding Rossmann-fold domains"/>
    <property type="match status" value="1"/>
</dbReference>
<dbReference type="PROSITE" id="PS00061">
    <property type="entry name" value="ADH_SHORT"/>
    <property type="match status" value="1"/>
</dbReference>
<dbReference type="SUPFAM" id="SSF56801">
    <property type="entry name" value="Acetyl-CoA synthetase-like"/>
    <property type="match status" value="1"/>
</dbReference>
<evidence type="ECO:0000259" key="8">
    <source>
        <dbReference type="PROSITE" id="PS50887"/>
    </source>
</evidence>
<dbReference type="InterPro" id="IPR029058">
    <property type="entry name" value="AB_hydrolase_fold"/>
</dbReference>
<evidence type="ECO:0000256" key="3">
    <source>
        <dbReference type="ARBA" id="ARBA00022553"/>
    </source>
</evidence>
<dbReference type="Pfam" id="PF06441">
    <property type="entry name" value="EHN"/>
    <property type="match status" value="1"/>
</dbReference>
<proteinExistence type="inferred from homology"/>
<dbReference type="OrthoDB" id="10253869at2759"/>
<dbReference type="PRINTS" id="PR00080">
    <property type="entry name" value="SDRFAMILY"/>
</dbReference>
<sequence>MAGLEAFHLQNVIIMAAILPILIASPMTYYVACTSLKLTETQTELRQLAETDDLTKLPNRRSFFRQAHAILETQSAPAALMVIDADHFKELNDSYGHAVGDRALVAIADILRSSFRQKDLLCRVGGEEFAVLVCGMNADQANILATRVVERISANPLTEPGAIIEFSVSCGIADTLTSRNMPALFKAQFPDIDSCVQSSVDQPFDLHDKVVAITGASSGFGSHFAGVLAAAGAKVVLGARRVDKLEARVAEIQKAGGEAQACALDVREKDSISAFINHAFDQYGRLDVLINNAGVEAGAKTYAMIDEDDWDFVIDTNLKSAWLTSKIYTEQVVAHKQGSGNIIMISSITDTRTIKGQFPYAVSKGGLTRMTEVMALEAARYNIRVNALAPGYILTDVSRLLLESDGAGEFVKGIPMRRFGDFDDLDGPILLLASDASKYMTGSILTVDGGHAAVSNIKPFTPTISAACVEDLQRRLQHTRWPEAETTQDWSQGIPLNYTKSVIDHWLHTYDMQRLAARLNTWPNFTADIDGLSIHFLHIRSSHEDAKPLLLTHGWPGSVVEFLNVIGPLSEPDQYGAEGAQAYHLIIPSLPGFGFSGKPNATGWTTQQTAKAWAKLMGELGYDSYFAQGGDWGAIVTSALGIEDPEHCKAIHLNMVVSPPDASADDLTDEEKSALAGLKFYQDWDSGYSKQQSTRPQTLGYGLVDSPAGQAAWILEKFYQWTDCDGDPQNVISLDDMLDNVMMYWVNAAAASSARLYWESFGGALAGQQVKVPTGATIFPKEIFRTSKRFAQNLYPDIIYWSVKDKGGHFAAFEQPEVYVAEVLIANSAMTAFTHYVESIHGHKFADYKDLHTWSVAQPELFWAALWDYLQIKSSTRPDRTVENIDSFPGAQWFPGARMNFAENLLRKRGSKAALISLLENGERYTTSYAELYQQVACVAQQLRDLGIGLNQRVAAWLPNTTEAVVSMLATSSLGAIFSSCSPDFGEQGALDRFSQIEPSVLVAATGYYYAGKTIDLRKKVRAVAAQVPSIKQVIWVDTLNTQMRPESGEVLWSDWLARPAAELTFQQLPFDHPLYILFSSGTTGKPKCIVHSQGGTLLQHIKEHQLHVDLKADDTLFFFTTCGWMMWNWTISALATGCTIVLYDGSPTHPSPATLFNLCDNEGISVLGISAKFLSVAQQAQVTPRISHQLSSLRAVLSTGSPLTEEGFNYVYSAIKSDCHLASMSGGTDIVSCFMLGNPNLPVYAGELQCAGLGMAVEVWDETGEALSEGKGELVCTQSFPACPIGFWNDPDQVRFKQAYFDVFPGVWVHGDYASHTAQDGYIIYGRSDATLNPGGVRIGTAEIYSLLDAMPEIADAVCVGQQWRFAKRSNAISANMRPPATYRQRYSL</sequence>
<dbReference type="SUPFAM" id="SSF55073">
    <property type="entry name" value="Nucleotide cyclase"/>
    <property type="match status" value="1"/>
</dbReference>
<dbReference type="PROSITE" id="PS00455">
    <property type="entry name" value="AMP_BINDING"/>
    <property type="match status" value="1"/>
</dbReference>
<organism evidence="9 10">
    <name type="scientific">Symbiodinium pilosum</name>
    <name type="common">Dinoflagellate</name>
    <dbReference type="NCBI Taxonomy" id="2952"/>
    <lineage>
        <taxon>Eukaryota</taxon>
        <taxon>Sar</taxon>
        <taxon>Alveolata</taxon>
        <taxon>Dinophyceae</taxon>
        <taxon>Suessiales</taxon>
        <taxon>Symbiodiniaceae</taxon>
        <taxon>Symbiodinium</taxon>
    </lineage>
</organism>
<dbReference type="PRINTS" id="PR00081">
    <property type="entry name" value="GDHRDH"/>
</dbReference>
<dbReference type="Pfam" id="PF00501">
    <property type="entry name" value="AMP-binding"/>
    <property type="match status" value="1"/>
</dbReference>
<evidence type="ECO:0000256" key="7">
    <source>
        <dbReference type="SAM" id="Phobius"/>
    </source>
</evidence>
<dbReference type="SMART" id="SM00267">
    <property type="entry name" value="GGDEF"/>
    <property type="match status" value="1"/>
</dbReference>
<dbReference type="SUPFAM" id="SSF53474">
    <property type="entry name" value="alpha/beta-Hydrolases"/>
    <property type="match status" value="1"/>
</dbReference>
<gene>
    <name evidence="9" type="primary">acsA2</name>
    <name evidence="9" type="ORF">SPIL2461_LOCUS16731</name>
</gene>
<evidence type="ECO:0000256" key="6">
    <source>
        <dbReference type="ARBA" id="ARBA00022840"/>
    </source>
</evidence>
<evidence type="ECO:0000256" key="1">
    <source>
        <dbReference type="ARBA" id="ARBA00006432"/>
    </source>
</evidence>
<dbReference type="Gene3D" id="3.40.50.12780">
    <property type="entry name" value="N-terminal domain of ligase-like"/>
    <property type="match status" value="1"/>
</dbReference>
<dbReference type="PANTHER" id="PTHR42921:SF1">
    <property type="entry name" value="ACETOACETYL-COA SYNTHETASE"/>
    <property type="match status" value="1"/>
</dbReference>
<dbReference type="NCBIfam" id="NF002937">
    <property type="entry name" value="PRK03584.1"/>
    <property type="match status" value="1"/>
</dbReference>
<dbReference type="InterPro" id="IPR000873">
    <property type="entry name" value="AMP-dep_synth/lig_dom"/>
</dbReference>
<dbReference type="Pfam" id="PF13561">
    <property type="entry name" value="adh_short_C2"/>
    <property type="match status" value="1"/>
</dbReference>
<evidence type="ECO:0000256" key="2">
    <source>
        <dbReference type="ARBA" id="ARBA00022450"/>
    </source>
</evidence>
<evidence type="ECO:0000256" key="5">
    <source>
        <dbReference type="ARBA" id="ARBA00022741"/>
    </source>
</evidence>
<keyword evidence="7" id="KW-0472">Membrane</keyword>
<dbReference type="Pfam" id="PF00990">
    <property type="entry name" value="GGDEF"/>
    <property type="match status" value="1"/>
</dbReference>
<dbReference type="PANTHER" id="PTHR42921">
    <property type="entry name" value="ACETOACETYL-COA SYNTHETASE"/>
    <property type="match status" value="1"/>
</dbReference>
<evidence type="ECO:0000313" key="10">
    <source>
        <dbReference type="Proteomes" id="UP000649617"/>
    </source>
</evidence>
<evidence type="ECO:0000313" key="9">
    <source>
        <dbReference type="EMBL" id="CAE7635383.1"/>
    </source>
</evidence>
<dbReference type="GO" id="GO:0005524">
    <property type="term" value="F:ATP binding"/>
    <property type="evidence" value="ECO:0007669"/>
    <property type="project" value="UniProtKB-KW"/>
</dbReference>
<dbReference type="InterPro" id="IPR020845">
    <property type="entry name" value="AMP-binding_CS"/>
</dbReference>
<keyword evidence="3" id="KW-0597">Phosphoprotein</keyword>
<keyword evidence="7" id="KW-0812">Transmembrane</keyword>
<dbReference type="InterPro" id="IPR000160">
    <property type="entry name" value="GGDEF_dom"/>
</dbReference>
<dbReference type="InterPro" id="IPR010497">
    <property type="entry name" value="Epoxide_hydro_N"/>
</dbReference>
<feature type="domain" description="GGDEF" evidence="8">
    <location>
        <begin position="76"/>
        <end position="209"/>
    </location>
</feature>
<name>A0A812VKE6_SYMPI</name>
<dbReference type="InterPro" id="IPR042099">
    <property type="entry name" value="ANL_N_sf"/>
</dbReference>
<comment type="similarity">
    <text evidence="1">Belongs to the ATP-dependent AMP-binding enzyme family.</text>
</comment>
<keyword evidence="10" id="KW-1185">Reference proteome</keyword>
<dbReference type="FunFam" id="3.40.50.720:FF:000084">
    <property type="entry name" value="Short-chain dehydrogenase reductase"/>
    <property type="match status" value="1"/>
</dbReference>
<dbReference type="InterPro" id="IPR020904">
    <property type="entry name" value="Sc_DH/Rdtase_CS"/>
</dbReference>
<dbReference type="Pfam" id="PF16177">
    <property type="entry name" value="ACAS_N"/>
    <property type="match status" value="1"/>
</dbReference>
<dbReference type="Proteomes" id="UP000649617">
    <property type="component" value="Unassembled WGS sequence"/>
</dbReference>
<keyword evidence="6" id="KW-0067">ATP-binding</keyword>
<accession>A0A812VKE6</accession>
<dbReference type="NCBIfam" id="TIGR01217">
    <property type="entry name" value="ac_ac_CoA_syn"/>
    <property type="match status" value="1"/>
</dbReference>
<comment type="caution">
    <text evidence="9">The sequence shown here is derived from an EMBL/GenBank/DDBJ whole genome shotgun (WGS) entry which is preliminary data.</text>
</comment>
<keyword evidence="2" id="KW-0596">Phosphopantetheine</keyword>
<dbReference type="NCBIfam" id="TIGR00254">
    <property type="entry name" value="GGDEF"/>
    <property type="match status" value="1"/>
</dbReference>
<keyword evidence="7" id="KW-1133">Transmembrane helix</keyword>
<dbReference type="Gene3D" id="3.40.50.1820">
    <property type="entry name" value="alpha/beta hydrolase"/>
    <property type="match status" value="1"/>
</dbReference>
<dbReference type="InterPro" id="IPR036291">
    <property type="entry name" value="NAD(P)-bd_dom_sf"/>
</dbReference>
<dbReference type="GO" id="GO:0006629">
    <property type="term" value="P:lipid metabolic process"/>
    <property type="evidence" value="ECO:0007669"/>
    <property type="project" value="InterPro"/>
</dbReference>
<dbReference type="CDD" id="cd05233">
    <property type="entry name" value="SDR_c"/>
    <property type="match status" value="1"/>
</dbReference>
<keyword evidence="4" id="KW-0436">Ligase</keyword>
<evidence type="ECO:0000256" key="4">
    <source>
        <dbReference type="ARBA" id="ARBA00022598"/>
    </source>
</evidence>
<dbReference type="CDD" id="cd01949">
    <property type="entry name" value="GGDEF"/>
    <property type="match status" value="1"/>
</dbReference>
<dbReference type="InterPro" id="IPR032387">
    <property type="entry name" value="ACAS_N"/>
</dbReference>
<dbReference type="InterPro" id="IPR043128">
    <property type="entry name" value="Rev_trsase/Diguanyl_cyclase"/>
</dbReference>
<dbReference type="InterPro" id="IPR005914">
    <property type="entry name" value="Acac_CoA_synth"/>
</dbReference>
<dbReference type="Gene3D" id="3.40.50.720">
    <property type="entry name" value="NAD(P)-binding Rossmann-like Domain"/>
    <property type="match status" value="1"/>
</dbReference>
<reference evidence="9" key="1">
    <citation type="submission" date="2021-02" db="EMBL/GenBank/DDBJ databases">
        <authorList>
            <person name="Dougan E. K."/>
            <person name="Rhodes N."/>
            <person name="Thang M."/>
            <person name="Chan C."/>
        </authorList>
    </citation>
    <scope>NUCLEOTIDE SEQUENCE</scope>
</reference>
<dbReference type="InterPro" id="IPR029787">
    <property type="entry name" value="Nucleotide_cyclase"/>
</dbReference>
<dbReference type="GO" id="GO:0030729">
    <property type="term" value="F:acetoacetate-CoA ligase activity"/>
    <property type="evidence" value="ECO:0007669"/>
    <property type="project" value="InterPro"/>
</dbReference>
<dbReference type="EMBL" id="CAJNIZ010042748">
    <property type="protein sequence ID" value="CAE7635383.1"/>
    <property type="molecule type" value="Genomic_DNA"/>
</dbReference>
<feature type="transmembrane region" description="Helical" evidence="7">
    <location>
        <begin position="12"/>
        <end position="32"/>
    </location>
</feature>
<dbReference type="PROSITE" id="PS50887">
    <property type="entry name" value="GGDEF"/>
    <property type="match status" value="1"/>
</dbReference>
<keyword evidence="5" id="KW-0547">Nucleotide-binding</keyword>
<dbReference type="InterPro" id="IPR002347">
    <property type="entry name" value="SDR_fam"/>
</dbReference>